<sequence length="44" mass="4647">MKKFLIGMLVIGALAVTAVTATPVAEEEATVKVLDPRLPVVRPT</sequence>
<proteinExistence type="predicted"/>
<dbReference type="RefSeq" id="WP_377927128.1">
    <property type="nucleotide sequence ID" value="NZ_JBHUEM010000004.1"/>
</dbReference>
<accession>A0ABW4LLC7</accession>
<evidence type="ECO:0000256" key="1">
    <source>
        <dbReference type="SAM" id="SignalP"/>
    </source>
</evidence>
<name>A0ABW4LLC7_9BACI</name>
<reference evidence="3" key="1">
    <citation type="journal article" date="2019" name="Int. J. Syst. Evol. Microbiol.">
        <title>The Global Catalogue of Microorganisms (GCM) 10K type strain sequencing project: providing services to taxonomists for standard genome sequencing and annotation.</title>
        <authorList>
            <consortium name="The Broad Institute Genomics Platform"/>
            <consortium name="The Broad Institute Genome Sequencing Center for Infectious Disease"/>
            <person name="Wu L."/>
            <person name="Ma J."/>
        </authorList>
    </citation>
    <scope>NUCLEOTIDE SEQUENCE [LARGE SCALE GENOMIC DNA]</scope>
    <source>
        <strain evidence="3">CCUG 49339</strain>
    </source>
</reference>
<dbReference type="EMBL" id="JBHUEM010000004">
    <property type="protein sequence ID" value="MFD1735992.1"/>
    <property type="molecule type" value="Genomic_DNA"/>
</dbReference>
<organism evidence="2 3">
    <name type="scientific">Bacillus salitolerans</name>
    <dbReference type="NCBI Taxonomy" id="1437434"/>
    <lineage>
        <taxon>Bacteria</taxon>
        <taxon>Bacillati</taxon>
        <taxon>Bacillota</taxon>
        <taxon>Bacilli</taxon>
        <taxon>Bacillales</taxon>
        <taxon>Bacillaceae</taxon>
        <taxon>Bacillus</taxon>
    </lineage>
</organism>
<dbReference type="Proteomes" id="UP001597214">
    <property type="component" value="Unassembled WGS sequence"/>
</dbReference>
<evidence type="ECO:0000313" key="3">
    <source>
        <dbReference type="Proteomes" id="UP001597214"/>
    </source>
</evidence>
<feature type="signal peptide" evidence="1">
    <location>
        <begin position="1"/>
        <end position="21"/>
    </location>
</feature>
<protein>
    <submittedName>
        <fullName evidence="2">Uncharacterized protein</fullName>
    </submittedName>
</protein>
<feature type="chain" id="PRO_5046361687" evidence="1">
    <location>
        <begin position="22"/>
        <end position="44"/>
    </location>
</feature>
<gene>
    <name evidence="2" type="ORF">ACFSCX_05390</name>
</gene>
<evidence type="ECO:0000313" key="2">
    <source>
        <dbReference type="EMBL" id="MFD1735992.1"/>
    </source>
</evidence>
<keyword evidence="1" id="KW-0732">Signal</keyword>
<comment type="caution">
    <text evidence="2">The sequence shown here is derived from an EMBL/GenBank/DDBJ whole genome shotgun (WGS) entry which is preliminary data.</text>
</comment>
<keyword evidence="3" id="KW-1185">Reference proteome</keyword>